<organism evidence="1 2">
    <name type="scientific">Coniosporium apollinis</name>
    <dbReference type="NCBI Taxonomy" id="61459"/>
    <lineage>
        <taxon>Eukaryota</taxon>
        <taxon>Fungi</taxon>
        <taxon>Dikarya</taxon>
        <taxon>Ascomycota</taxon>
        <taxon>Pezizomycotina</taxon>
        <taxon>Dothideomycetes</taxon>
        <taxon>Dothideomycetes incertae sedis</taxon>
        <taxon>Coniosporium</taxon>
    </lineage>
</organism>
<dbReference type="SUPFAM" id="SSF81383">
    <property type="entry name" value="F-box domain"/>
    <property type="match status" value="1"/>
</dbReference>
<reference evidence="1" key="1">
    <citation type="submission" date="2022-10" db="EMBL/GenBank/DDBJ databases">
        <title>Culturing micro-colonial fungi from biological soil crusts in the Mojave desert and describing Neophaeococcomyces mojavensis, and introducing the new genera and species Taxawa tesnikishii.</title>
        <authorList>
            <person name="Kurbessoian T."/>
            <person name="Stajich J.E."/>
        </authorList>
    </citation>
    <scope>NUCLEOTIDE SEQUENCE</scope>
    <source>
        <strain evidence="1">TK_1</strain>
    </source>
</reference>
<evidence type="ECO:0008006" key="3">
    <source>
        <dbReference type="Google" id="ProtNLM"/>
    </source>
</evidence>
<keyword evidence="2" id="KW-1185">Reference proteome</keyword>
<accession>A0ABQ9P0Z9</accession>
<name>A0ABQ9P0Z9_9PEZI</name>
<sequence>MQDAIGEVLNTVELLENILLFVDPRTVCRSQRVSVPWRNTISKSLSIQRMLLLALPAGGAVRPVRRAIAADSVTTIPVYAEDILLPNEHNIGHHINPALKRDIWSPRITNYIDGQFYISCRVVIGTKGKAQEVRFPGWNYSLWNSLHIHTVGTDRNSFDRCSSWKRMFITQPPCTTTRMYVEVSSYNHPGDGLIPFEFRRYRTVQKDGITYGDLLDELGEEILDIWTCIDPQARMNGVRAGKIELSVHMKWFMLDARTAEGEEQFLAEEEHGNPRDFDDRYVFILLSAGTPST</sequence>
<dbReference type="EMBL" id="JAPDRL010000008">
    <property type="protein sequence ID" value="KAJ9668264.1"/>
    <property type="molecule type" value="Genomic_DNA"/>
</dbReference>
<comment type="caution">
    <text evidence="1">The sequence shown here is derived from an EMBL/GenBank/DDBJ whole genome shotgun (WGS) entry which is preliminary data.</text>
</comment>
<proteinExistence type="predicted"/>
<dbReference type="InterPro" id="IPR036047">
    <property type="entry name" value="F-box-like_dom_sf"/>
</dbReference>
<dbReference type="CDD" id="cd09917">
    <property type="entry name" value="F-box_SF"/>
    <property type="match status" value="1"/>
</dbReference>
<evidence type="ECO:0000313" key="1">
    <source>
        <dbReference type="EMBL" id="KAJ9668264.1"/>
    </source>
</evidence>
<dbReference type="Proteomes" id="UP001172684">
    <property type="component" value="Unassembled WGS sequence"/>
</dbReference>
<protein>
    <recommendedName>
        <fullName evidence="3">F-box domain-containing protein</fullName>
    </recommendedName>
</protein>
<evidence type="ECO:0000313" key="2">
    <source>
        <dbReference type="Proteomes" id="UP001172684"/>
    </source>
</evidence>
<gene>
    <name evidence="1" type="ORF">H2201_001694</name>
</gene>